<evidence type="ECO:0008006" key="4">
    <source>
        <dbReference type="Google" id="ProtNLM"/>
    </source>
</evidence>
<dbReference type="Gene3D" id="2.120.10.30">
    <property type="entry name" value="TolB, C-terminal domain"/>
    <property type="match status" value="1"/>
</dbReference>
<dbReference type="InterPro" id="IPR052998">
    <property type="entry name" value="Hetero-Diels-Alderase-like"/>
</dbReference>
<accession>A0ABR4KMH0</accession>
<feature type="chain" id="PRO_5045833759" description="SMP-30/Gluconolactonase/LRE-like region domain-containing protein" evidence="1">
    <location>
        <begin position="23"/>
        <end position="345"/>
    </location>
</feature>
<dbReference type="Proteomes" id="UP001610446">
    <property type="component" value="Unassembled WGS sequence"/>
</dbReference>
<keyword evidence="3" id="KW-1185">Reference proteome</keyword>
<evidence type="ECO:0000313" key="2">
    <source>
        <dbReference type="EMBL" id="KAL2853473.1"/>
    </source>
</evidence>
<organism evidence="2 3">
    <name type="scientific">Aspergillus pseudoustus</name>
    <dbReference type="NCBI Taxonomy" id="1810923"/>
    <lineage>
        <taxon>Eukaryota</taxon>
        <taxon>Fungi</taxon>
        <taxon>Dikarya</taxon>
        <taxon>Ascomycota</taxon>
        <taxon>Pezizomycotina</taxon>
        <taxon>Eurotiomycetes</taxon>
        <taxon>Eurotiomycetidae</taxon>
        <taxon>Eurotiales</taxon>
        <taxon>Aspergillaceae</taxon>
        <taxon>Aspergillus</taxon>
        <taxon>Aspergillus subgen. Nidulantes</taxon>
    </lineage>
</organism>
<name>A0ABR4KMH0_9EURO</name>
<comment type="caution">
    <text evidence="2">The sequence shown here is derived from an EMBL/GenBank/DDBJ whole genome shotgun (WGS) entry which is preliminary data.</text>
</comment>
<reference evidence="2 3" key="1">
    <citation type="submission" date="2024-07" db="EMBL/GenBank/DDBJ databases">
        <title>Section-level genome sequencing and comparative genomics of Aspergillus sections Usti and Cavernicolus.</title>
        <authorList>
            <consortium name="Lawrence Berkeley National Laboratory"/>
            <person name="Nybo J.L."/>
            <person name="Vesth T.C."/>
            <person name="Theobald S."/>
            <person name="Frisvad J.C."/>
            <person name="Larsen T.O."/>
            <person name="Kjaerboelling I."/>
            <person name="Rothschild-Mancinelli K."/>
            <person name="Lyhne E.K."/>
            <person name="Kogle M.E."/>
            <person name="Barry K."/>
            <person name="Clum A."/>
            <person name="Na H."/>
            <person name="Ledsgaard L."/>
            <person name="Lin J."/>
            <person name="Lipzen A."/>
            <person name="Kuo A."/>
            <person name="Riley R."/>
            <person name="Mondo S."/>
            <person name="Labutti K."/>
            <person name="Haridas S."/>
            <person name="Pangalinan J."/>
            <person name="Salamov A.A."/>
            <person name="Simmons B.A."/>
            <person name="Magnuson J.K."/>
            <person name="Chen J."/>
            <person name="Drula E."/>
            <person name="Henrissat B."/>
            <person name="Wiebenga A."/>
            <person name="Lubbers R.J."/>
            <person name="Gomes A.C."/>
            <person name="Makela M.R."/>
            <person name="Stajich J."/>
            <person name="Grigoriev I.V."/>
            <person name="Mortensen U.H."/>
            <person name="De Vries R.P."/>
            <person name="Baker S.E."/>
            <person name="Andersen M.R."/>
        </authorList>
    </citation>
    <scope>NUCLEOTIDE SEQUENCE [LARGE SCALE GENOMIC DNA]</scope>
    <source>
        <strain evidence="2 3">CBS 123904</strain>
    </source>
</reference>
<keyword evidence="1" id="KW-0732">Signal</keyword>
<dbReference type="PANTHER" id="PTHR42060:SF1">
    <property type="entry name" value="NHL REPEAT-CONTAINING PROTEIN"/>
    <property type="match status" value="1"/>
</dbReference>
<evidence type="ECO:0000313" key="3">
    <source>
        <dbReference type="Proteomes" id="UP001610446"/>
    </source>
</evidence>
<proteinExistence type="predicted"/>
<dbReference type="PANTHER" id="PTHR42060">
    <property type="entry name" value="NHL REPEAT-CONTAINING PROTEIN-RELATED"/>
    <property type="match status" value="1"/>
</dbReference>
<protein>
    <recommendedName>
        <fullName evidence="4">SMP-30/Gluconolactonase/LRE-like region domain-containing protein</fullName>
    </recommendedName>
</protein>
<sequence>MSLNTALRRGLWLPLFLRLAFALPSNASRDYPLVVVGEFSHPETFENIATRHDGQLLLTSAVSSTLYQVCPFKPDQIEGLVDIPETTGLFGIAELEEDVFYVASANLSSTHAVAGSNAVWRVDLRERNRCSRLNETARPELTPVRVANITSARLLNGMCRLAKDNASTLLVADSGGGKIFKVDVHSGSFEVVIEDEALGNTPTGFQVAVNGIYTHEPYLYFTNLNRGTFGRIPISAATGILRGPIDVIVPDLPGDDFILAPDGEKAWVAMNGRNTLVEVDIPRRQARVVVESGYLASASAVSLGRTLLDQGRLYVSSAAVPDSLFDNNGTATTRGIVVRVDPPNV</sequence>
<dbReference type="InterPro" id="IPR011042">
    <property type="entry name" value="6-blade_b-propeller_TolB-like"/>
</dbReference>
<feature type="signal peptide" evidence="1">
    <location>
        <begin position="1"/>
        <end position="22"/>
    </location>
</feature>
<dbReference type="EMBL" id="JBFXLU010000019">
    <property type="protein sequence ID" value="KAL2853473.1"/>
    <property type="molecule type" value="Genomic_DNA"/>
</dbReference>
<dbReference type="SUPFAM" id="SSF63829">
    <property type="entry name" value="Calcium-dependent phosphotriesterase"/>
    <property type="match status" value="1"/>
</dbReference>
<gene>
    <name evidence="2" type="ORF">BJY01DRAFT_206749</name>
</gene>
<evidence type="ECO:0000256" key="1">
    <source>
        <dbReference type="SAM" id="SignalP"/>
    </source>
</evidence>